<sequence length="356" mass="39979">MSTDGKRLGRGPAFDIPTVDDDAAYRRALRARLPEKSRQVVERLDRVLAVHVESRRDTLLEGLFSRYVEHVVATREVSRKEPDIFFVTGDSGAGKSESVQRVMSRHPILQPIETSFGTIEPYVSVKLSGYSLPRIIARQIIAAAGHPMKPDRGQGDLWSEMPEALRRRRVMFVHIDEISHITERENNEVALRELSTAIKAVSISNVWPVAFVLSGLPSIRRIGMADRQYERRGRWVHLPRLRIPGQRNQVIRIMRDLSEAAGLGLGSLPETDMPERVAHAADYAFGRICKVVVNAIHEALHAPNCNELLPGHFALAYANCSRTRDRNELNPFMVDAWASLPSGLYLDVEENEGAGR</sequence>
<dbReference type="InterPro" id="IPR027417">
    <property type="entry name" value="P-loop_NTPase"/>
</dbReference>
<proteinExistence type="predicted"/>
<dbReference type="InterPro" id="IPR049945">
    <property type="entry name" value="AAA_22"/>
</dbReference>
<dbReference type="AlphaFoldDB" id="A0A5C4LDT4"/>
<dbReference type="RefSeq" id="WP_139037213.1">
    <property type="nucleotide sequence ID" value="NZ_VDDA01000008.1"/>
</dbReference>
<dbReference type="EMBL" id="VDDA01000008">
    <property type="protein sequence ID" value="TNC11695.1"/>
    <property type="molecule type" value="Genomic_DNA"/>
</dbReference>
<gene>
    <name evidence="2" type="ORF">FF100_18845</name>
</gene>
<comment type="caution">
    <text evidence="2">The sequence shown here is derived from an EMBL/GenBank/DDBJ whole genome shotgun (WGS) entry which is preliminary data.</text>
</comment>
<feature type="domain" description="ORC1/DEAH AAA+ ATPase" evidence="1">
    <location>
        <begin position="81"/>
        <end position="221"/>
    </location>
</feature>
<keyword evidence="3" id="KW-1185">Reference proteome</keyword>
<protein>
    <recommendedName>
        <fullName evidence="1">ORC1/DEAH AAA+ ATPase domain-containing protein</fullName>
    </recommendedName>
</protein>
<reference evidence="2 3" key="1">
    <citation type="submission" date="2019-06" db="EMBL/GenBank/DDBJ databases">
        <title>Genome of Methylobacterium sp. 17Sr1-39.</title>
        <authorList>
            <person name="Seo T."/>
        </authorList>
    </citation>
    <scope>NUCLEOTIDE SEQUENCE [LARGE SCALE GENOMIC DNA]</scope>
    <source>
        <strain evidence="2 3">17Sr1-39</strain>
    </source>
</reference>
<dbReference type="Gene3D" id="3.40.50.300">
    <property type="entry name" value="P-loop containing nucleotide triphosphate hydrolases"/>
    <property type="match status" value="1"/>
</dbReference>
<organism evidence="2 3">
    <name type="scientific">Methylobacterium terricola</name>
    <dbReference type="NCBI Taxonomy" id="2583531"/>
    <lineage>
        <taxon>Bacteria</taxon>
        <taxon>Pseudomonadati</taxon>
        <taxon>Pseudomonadota</taxon>
        <taxon>Alphaproteobacteria</taxon>
        <taxon>Hyphomicrobiales</taxon>
        <taxon>Methylobacteriaceae</taxon>
        <taxon>Methylobacterium</taxon>
    </lineage>
</organism>
<dbReference type="OrthoDB" id="5288220at2"/>
<evidence type="ECO:0000259" key="1">
    <source>
        <dbReference type="Pfam" id="PF13401"/>
    </source>
</evidence>
<dbReference type="Pfam" id="PF13401">
    <property type="entry name" value="AAA_22"/>
    <property type="match status" value="1"/>
</dbReference>
<dbReference type="SUPFAM" id="SSF52540">
    <property type="entry name" value="P-loop containing nucleoside triphosphate hydrolases"/>
    <property type="match status" value="1"/>
</dbReference>
<evidence type="ECO:0000313" key="3">
    <source>
        <dbReference type="Proteomes" id="UP000305267"/>
    </source>
</evidence>
<accession>A0A5C4LDT4</accession>
<evidence type="ECO:0000313" key="2">
    <source>
        <dbReference type="EMBL" id="TNC11695.1"/>
    </source>
</evidence>
<name>A0A5C4LDT4_9HYPH</name>
<dbReference type="Proteomes" id="UP000305267">
    <property type="component" value="Unassembled WGS sequence"/>
</dbReference>